<dbReference type="HAMAP" id="MF_00211">
    <property type="entry name" value="TrpD"/>
    <property type="match status" value="1"/>
</dbReference>
<feature type="domain" description="Glycosyl transferase family 3 N-terminal" evidence="11">
    <location>
        <begin position="8"/>
        <end position="67"/>
    </location>
</feature>
<feature type="binding site" evidence="9">
    <location>
        <position position="228"/>
    </location>
    <ligand>
        <name>Mg(2+)</name>
        <dbReference type="ChEBI" id="CHEBI:18420"/>
        <label>2</label>
    </ligand>
</feature>
<evidence type="ECO:0000256" key="5">
    <source>
        <dbReference type="ARBA" id="ARBA00022822"/>
    </source>
</evidence>
<evidence type="ECO:0000256" key="4">
    <source>
        <dbReference type="ARBA" id="ARBA00022679"/>
    </source>
</evidence>
<evidence type="ECO:0000259" key="10">
    <source>
        <dbReference type="Pfam" id="PF00591"/>
    </source>
</evidence>
<evidence type="ECO:0000256" key="6">
    <source>
        <dbReference type="ARBA" id="ARBA00023141"/>
    </source>
</evidence>
<sequence>MSSPTWPALLNALLAGKDLTAAEAGWAMRQVMADDVEPVALAGFLVALRAKGETAQEMAGMIEAILSAIGPVPMTVDAVDVVGTGGDQAHTVNISTMAAIVVAAAGIPVIKHGGRSVSSSSGSADVLEALGIRLDLSPADAARCLDQAGICYLFAPHFHRGLRHASPIRRTLGVPTVINYIAPLVNPAQPRFGCVGCANADVAPVLAEVLAARGCTVLVVRGNDGLDEISTATSTRVWVVKDQTITSTLIDAADFGLPRSQPADLRGGDAHHNAVVVRRLVEGEAGPIRDAVLINAAAAIASYRGLNGALHDALAAGLGEAAAAIDSGGAKDVLDRWAHAASIIGT</sequence>
<dbReference type="SUPFAM" id="SSF47648">
    <property type="entry name" value="Nucleoside phosphorylase/phosphoribosyltransferase N-terminal domain"/>
    <property type="match status" value="1"/>
</dbReference>
<dbReference type="GO" id="GO:0004048">
    <property type="term" value="F:anthranilate phosphoribosyltransferase activity"/>
    <property type="evidence" value="ECO:0007669"/>
    <property type="project" value="UniProtKB-UniRule"/>
</dbReference>
<comment type="similarity">
    <text evidence="9">Belongs to the anthranilate phosphoribosyltransferase family.</text>
</comment>
<protein>
    <recommendedName>
        <fullName evidence="9">Anthranilate phosphoribosyltransferase</fullName>
        <ecNumber evidence="9">2.4.2.18</ecNumber>
    </recommendedName>
</protein>
<feature type="binding site" evidence="9">
    <location>
        <position position="228"/>
    </location>
    <ligand>
        <name>Mg(2+)</name>
        <dbReference type="ChEBI" id="CHEBI:18420"/>
        <label>1</label>
    </ligand>
</feature>
<comment type="function">
    <text evidence="9">Catalyzes the transfer of the phosphoribosyl group of 5-phosphorylribose-1-pyrophosphate (PRPP) to anthranilate to yield N-(5'-phosphoribosyl)-anthranilate (PRA).</text>
</comment>
<dbReference type="InterPro" id="IPR035902">
    <property type="entry name" value="Nuc_phospho_transferase"/>
</dbReference>
<keyword evidence="5 9" id="KW-0822">Tryptophan biosynthesis</keyword>
<dbReference type="AlphaFoldDB" id="A0A9W6RQ11"/>
<dbReference type="InterPro" id="IPR005940">
    <property type="entry name" value="Anthranilate_Pribosyl_Tfrase"/>
</dbReference>
<evidence type="ECO:0000259" key="11">
    <source>
        <dbReference type="Pfam" id="PF02885"/>
    </source>
</evidence>
<dbReference type="GO" id="GO:0000162">
    <property type="term" value="P:L-tryptophan biosynthetic process"/>
    <property type="evidence" value="ECO:0007669"/>
    <property type="project" value="UniProtKB-UniRule"/>
</dbReference>
<feature type="binding site" evidence="9">
    <location>
        <position position="83"/>
    </location>
    <ligand>
        <name>5-phospho-alpha-D-ribose 1-diphosphate</name>
        <dbReference type="ChEBI" id="CHEBI:58017"/>
    </ligand>
</feature>
<dbReference type="PANTHER" id="PTHR43285">
    <property type="entry name" value="ANTHRANILATE PHOSPHORIBOSYLTRANSFERASE"/>
    <property type="match status" value="1"/>
</dbReference>
<dbReference type="NCBIfam" id="TIGR01245">
    <property type="entry name" value="trpD"/>
    <property type="match status" value="1"/>
</dbReference>
<evidence type="ECO:0000313" key="12">
    <source>
        <dbReference type="EMBL" id="GLY78017.1"/>
    </source>
</evidence>
<comment type="catalytic activity">
    <reaction evidence="7 9">
        <text>N-(5-phospho-beta-D-ribosyl)anthranilate + diphosphate = 5-phospho-alpha-D-ribose 1-diphosphate + anthranilate</text>
        <dbReference type="Rhea" id="RHEA:11768"/>
        <dbReference type="ChEBI" id="CHEBI:16567"/>
        <dbReference type="ChEBI" id="CHEBI:18277"/>
        <dbReference type="ChEBI" id="CHEBI:33019"/>
        <dbReference type="ChEBI" id="CHEBI:58017"/>
        <dbReference type="EC" id="2.4.2.18"/>
    </reaction>
</comment>
<dbReference type="PANTHER" id="PTHR43285:SF2">
    <property type="entry name" value="ANTHRANILATE PHOSPHORIBOSYLTRANSFERASE"/>
    <property type="match status" value="1"/>
</dbReference>
<evidence type="ECO:0000256" key="1">
    <source>
        <dbReference type="ARBA" id="ARBA00004907"/>
    </source>
</evidence>
<dbReference type="InterPro" id="IPR017459">
    <property type="entry name" value="Glycosyl_Trfase_fam3_N_dom"/>
</dbReference>
<dbReference type="FunFam" id="3.40.1030.10:FF:000002">
    <property type="entry name" value="Anthranilate phosphoribosyltransferase"/>
    <property type="match status" value="1"/>
</dbReference>
<keyword evidence="9" id="KW-0479">Metal-binding</keyword>
<feature type="domain" description="Glycosyl transferase family 3" evidence="10">
    <location>
        <begin position="77"/>
        <end position="330"/>
    </location>
</feature>
<evidence type="ECO:0000256" key="8">
    <source>
        <dbReference type="ARBA" id="ARBA00061188"/>
    </source>
</evidence>
<evidence type="ECO:0000256" key="2">
    <source>
        <dbReference type="ARBA" id="ARBA00022605"/>
    </source>
</evidence>
<dbReference type="EC" id="2.4.2.18" evidence="9"/>
<dbReference type="SUPFAM" id="SSF52418">
    <property type="entry name" value="Nucleoside phosphorylase/phosphoribosyltransferase catalytic domain"/>
    <property type="match status" value="1"/>
</dbReference>
<feature type="binding site" evidence="9">
    <location>
        <begin position="86"/>
        <end position="87"/>
    </location>
    <ligand>
        <name>5-phospho-alpha-D-ribose 1-diphosphate</name>
        <dbReference type="ChEBI" id="CHEBI:58017"/>
    </ligand>
</feature>
<dbReference type="Pfam" id="PF02885">
    <property type="entry name" value="Glycos_trans_3N"/>
    <property type="match status" value="1"/>
</dbReference>
<dbReference type="Gene3D" id="1.20.970.10">
    <property type="entry name" value="Transferase, Pyrimidine Nucleoside Phosphorylase, Chain C"/>
    <property type="match status" value="1"/>
</dbReference>
<dbReference type="EMBL" id="BSTJ01000008">
    <property type="protein sequence ID" value="GLY78017.1"/>
    <property type="molecule type" value="Genomic_DNA"/>
</dbReference>
<comment type="similarity">
    <text evidence="8">In the C-terminal section; belongs to the anthranilate phosphoribosyltransferase family.</text>
</comment>
<keyword evidence="4 9" id="KW-0808">Transferase</keyword>
<dbReference type="Proteomes" id="UP001165135">
    <property type="component" value="Unassembled WGS sequence"/>
</dbReference>
<keyword evidence="3 9" id="KW-0328">Glycosyltransferase</keyword>
<dbReference type="GO" id="GO:0005829">
    <property type="term" value="C:cytosol"/>
    <property type="evidence" value="ECO:0007669"/>
    <property type="project" value="TreeGrafter"/>
</dbReference>
<keyword evidence="9" id="KW-0460">Magnesium</keyword>
<dbReference type="Pfam" id="PF00591">
    <property type="entry name" value="Glycos_transf_3"/>
    <property type="match status" value="1"/>
</dbReference>
<evidence type="ECO:0000256" key="3">
    <source>
        <dbReference type="ARBA" id="ARBA00022676"/>
    </source>
</evidence>
<feature type="binding site" evidence="9">
    <location>
        <position position="91"/>
    </location>
    <ligand>
        <name>5-phospho-alpha-D-ribose 1-diphosphate</name>
        <dbReference type="ChEBI" id="CHEBI:58017"/>
    </ligand>
</feature>
<comment type="caution">
    <text evidence="9">Lacks conserved residue(s) required for the propagation of feature annotation.</text>
</comment>
<feature type="binding site" evidence="9">
    <location>
        <position position="83"/>
    </location>
    <ligand>
        <name>anthranilate</name>
        <dbReference type="ChEBI" id="CHEBI:16567"/>
        <label>1</label>
    </ligand>
</feature>
<comment type="subunit">
    <text evidence="9">Homodimer.</text>
</comment>
<proteinExistence type="inferred from homology"/>
<feature type="binding site" evidence="9">
    <location>
        <position position="123"/>
    </location>
    <ligand>
        <name>5-phospho-alpha-D-ribose 1-diphosphate</name>
        <dbReference type="ChEBI" id="CHEBI:58017"/>
    </ligand>
</feature>
<feature type="binding site" evidence="9">
    <location>
        <position position="169"/>
    </location>
    <ligand>
        <name>anthranilate</name>
        <dbReference type="ChEBI" id="CHEBI:16567"/>
        <label>2</label>
    </ligand>
</feature>
<comment type="caution">
    <text evidence="12">The sequence shown here is derived from an EMBL/GenBank/DDBJ whole genome shotgun (WGS) entry which is preliminary data.</text>
</comment>
<dbReference type="Gene3D" id="3.40.1030.10">
    <property type="entry name" value="Nucleoside phosphorylase/phosphoribosyltransferase catalytic domain"/>
    <property type="match status" value="1"/>
</dbReference>
<evidence type="ECO:0000256" key="9">
    <source>
        <dbReference type="HAMAP-Rule" id="MF_00211"/>
    </source>
</evidence>
<keyword evidence="2 9" id="KW-0028">Amino-acid biosynthesis</keyword>
<feature type="binding site" evidence="9">
    <location>
        <begin position="93"/>
        <end position="96"/>
    </location>
    <ligand>
        <name>5-phospho-alpha-D-ribose 1-diphosphate</name>
        <dbReference type="ChEBI" id="CHEBI:58017"/>
    </ligand>
</feature>
<evidence type="ECO:0000313" key="13">
    <source>
        <dbReference type="Proteomes" id="UP001165135"/>
    </source>
</evidence>
<comment type="pathway">
    <text evidence="1 9">Amino-acid biosynthesis; L-tryptophan biosynthesis; L-tryptophan from chorismate: step 2/5.</text>
</comment>
<keyword evidence="6 9" id="KW-0057">Aromatic amino acid biosynthesis</keyword>
<evidence type="ECO:0000256" key="7">
    <source>
        <dbReference type="ARBA" id="ARBA00052328"/>
    </source>
</evidence>
<comment type="cofactor">
    <cofactor evidence="9">
        <name>Mg(2+)</name>
        <dbReference type="ChEBI" id="CHEBI:18420"/>
    </cofactor>
    <text evidence="9">Binds 2 magnesium ions per monomer.</text>
</comment>
<dbReference type="InterPro" id="IPR000312">
    <property type="entry name" value="Glycosyl_Trfase_fam3"/>
</dbReference>
<dbReference type="InterPro" id="IPR036320">
    <property type="entry name" value="Glycosyl_Trfase_fam3_N_dom_sf"/>
</dbReference>
<dbReference type="GO" id="GO:0000287">
    <property type="term" value="F:magnesium ion binding"/>
    <property type="evidence" value="ECO:0007669"/>
    <property type="project" value="UniProtKB-UniRule"/>
</dbReference>
<feature type="binding site" evidence="9">
    <location>
        <begin position="111"/>
        <end position="119"/>
    </location>
    <ligand>
        <name>5-phospho-alpha-D-ribose 1-diphosphate</name>
        <dbReference type="ChEBI" id="CHEBI:58017"/>
    </ligand>
</feature>
<accession>A0A9W6RQ11</accession>
<reference evidence="12" key="1">
    <citation type="submission" date="2023-03" db="EMBL/GenBank/DDBJ databases">
        <title>Actinoallomurus iriomotensis NBRC 103681.</title>
        <authorList>
            <person name="Ichikawa N."/>
            <person name="Sato H."/>
            <person name="Tonouchi N."/>
        </authorList>
    </citation>
    <scope>NUCLEOTIDE SEQUENCE</scope>
    <source>
        <strain evidence="12">NBRC 103681</strain>
    </source>
</reference>
<organism evidence="12 13">
    <name type="scientific">Actinoallomurus iriomotensis</name>
    <dbReference type="NCBI Taxonomy" id="478107"/>
    <lineage>
        <taxon>Bacteria</taxon>
        <taxon>Bacillati</taxon>
        <taxon>Actinomycetota</taxon>
        <taxon>Actinomycetes</taxon>
        <taxon>Streptosporangiales</taxon>
        <taxon>Thermomonosporaceae</taxon>
        <taxon>Actinoallomurus</taxon>
    </lineage>
</organism>
<feature type="binding site" evidence="9">
    <location>
        <position position="95"/>
    </location>
    <ligand>
        <name>Mg(2+)</name>
        <dbReference type="ChEBI" id="CHEBI:18420"/>
        <label>1</label>
    </ligand>
</feature>
<dbReference type="RefSeq" id="WP_349498002.1">
    <property type="nucleotide sequence ID" value="NZ_BSTJ01000008.1"/>
</dbReference>
<name>A0A9W6RQ11_9ACTN</name>
<gene>
    <name evidence="9 12" type="primary">trpD</name>
    <name evidence="12" type="ORF">Airi01_062840</name>
</gene>
<feature type="binding site" evidence="9">
    <location>
        <position position="227"/>
    </location>
    <ligand>
        <name>Mg(2+)</name>
        <dbReference type="ChEBI" id="CHEBI:18420"/>
        <label>2</label>
    </ligand>
</feature>